<keyword evidence="3" id="KW-1185">Reference proteome</keyword>
<dbReference type="RefSeq" id="WP_229754098.1">
    <property type="nucleotide sequence ID" value="NZ_BMEG01000014.1"/>
</dbReference>
<sequence>MTMTLGIDTRKDILWPGIAAGLLSTAALAVCGRLHGKRATAPVSAVSHWVWPQEANQTAHPEPRHLLTGLAIHQLMSIGWAAGNALAVAVARRSMNHRDGQGHGRRIALAAATTLAAAAGDYIVVPKRFTPGFEYHLPVAHIVAVYLAFGAGLVLPFLMKRSAR</sequence>
<organism evidence="2 3">
    <name type="scientific">Caballeronia grimmiae</name>
    <dbReference type="NCBI Taxonomy" id="1071679"/>
    <lineage>
        <taxon>Bacteria</taxon>
        <taxon>Pseudomonadati</taxon>
        <taxon>Pseudomonadota</taxon>
        <taxon>Betaproteobacteria</taxon>
        <taxon>Burkholderiales</taxon>
        <taxon>Burkholderiaceae</taxon>
        <taxon>Caballeronia</taxon>
    </lineage>
</organism>
<evidence type="ECO:0000256" key="1">
    <source>
        <dbReference type="SAM" id="Phobius"/>
    </source>
</evidence>
<feature type="transmembrane region" description="Helical" evidence="1">
    <location>
        <begin position="137"/>
        <end position="158"/>
    </location>
</feature>
<feature type="transmembrane region" description="Helical" evidence="1">
    <location>
        <begin position="107"/>
        <end position="125"/>
    </location>
</feature>
<keyword evidence="1" id="KW-1133">Transmembrane helix</keyword>
<feature type="transmembrane region" description="Helical" evidence="1">
    <location>
        <begin position="71"/>
        <end position="91"/>
    </location>
</feature>
<gene>
    <name evidence="2" type="ORF">GCM10010985_56070</name>
</gene>
<reference evidence="3" key="1">
    <citation type="journal article" date="2019" name="Int. J. Syst. Evol. Microbiol.">
        <title>The Global Catalogue of Microorganisms (GCM) 10K type strain sequencing project: providing services to taxonomists for standard genome sequencing and annotation.</title>
        <authorList>
            <consortium name="The Broad Institute Genomics Platform"/>
            <consortium name="The Broad Institute Genome Sequencing Center for Infectious Disease"/>
            <person name="Wu L."/>
            <person name="Ma J."/>
        </authorList>
    </citation>
    <scope>NUCLEOTIDE SEQUENCE [LARGE SCALE GENOMIC DNA]</scope>
    <source>
        <strain evidence="3">CGMCC 1.11013</strain>
    </source>
</reference>
<accession>A0ABQ1S5R8</accession>
<proteinExistence type="predicted"/>
<name>A0ABQ1S5R8_9BURK</name>
<evidence type="ECO:0000313" key="3">
    <source>
        <dbReference type="Proteomes" id="UP000597138"/>
    </source>
</evidence>
<dbReference type="EMBL" id="BMEG01000014">
    <property type="protein sequence ID" value="GGD94195.1"/>
    <property type="molecule type" value="Genomic_DNA"/>
</dbReference>
<comment type="caution">
    <text evidence="2">The sequence shown here is derived from an EMBL/GenBank/DDBJ whole genome shotgun (WGS) entry which is preliminary data.</text>
</comment>
<keyword evidence="1" id="KW-0812">Transmembrane</keyword>
<keyword evidence="1" id="KW-0472">Membrane</keyword>
<dbReference type="Proteomes" id="UP000597138">
    <property type="component" value="Unassembled WGS sequence"/>
</dbReference>
<protein>
    <submittedName>
        <fullName evidence="2">Uncharacterized protein</fullName>
    </submittedName>
</protein>
<evidence type="ECO:0000313" key="2">
    <source>
        <dbReference type="EMBL" id="GGD94195.1"/>
    </source>
</evidence>